<keyword evidence="6" id="KW-1133">Transmembrane helix</keyword>
<evidence type="ECO:0000256" key="1">
    <source>
        <dbReference type="ARBA" id="ARBA00022617"/>
    </source>
</evidence>
<keyword evidence="6" id="KW-0812">Transmembrane</keyword>
<feature type="transmembrane region" description="Helical" evidence="6">
    <location>
        <begin position="20"/>
        <end position="47"/>
    </location>
</feature>
<feature type="region of interest" description="Disordered" evidence="5">
    <location>
        <begin position="181"/>
        <end position="207"/>
    </location>
</feature>
<feature type="compositionally biased region" description="Basic and acidic residues" evidence="5">
    <location>
        <begin position="188"/>
        <end position="198"/>
    </location>
</feature>
<evidence type="ECO:0000259" key="7">
    <source>
        <dbReference type="PROSITE" id="PS51007"/>
    </source>
</evidence>
<gene>
    <name evidence="8" type="ORF">C882_2434</name>
</gene>
<dbReference type="EMBL" id="ANHY01000003">
    <property type="protein sequence ID" value="EKV32355.1"/>
    <property type="molecule type" value="Genomic_DNA"/>
</dbReference>
<sequence length="207" mass="21976">MRDGVAEGTPSATPERAMKIVGTVIATLLVLLAIAVAIMFTGAYNVAATDAHTGLVRWALATTRVNAVRTRAEDIQVPGDLASPERIAAGAKAYDEKCVACHGAPGIKAFEFAEHMMPKPPEMGHVAEFWAPASIYWILDNGFKMTGMPAWGPFEEAEELWDITAFVEAYPDVDAARYKELTAGPDGHGGEGMDRGGEDAGGGQDPE</sequence>
<dbReference type="AlphaFoldDB" id="K9H243"/>
<dbReference type="GO" id="GO:0046872">
    <property type="term" value="F:metal ion binding"/>
    <property type="evidence" value="ECO:0007669"/>
    <property type="project" value="UniProtKB-KW"/>
</dbReference>
<dbReference type="InterPro" id="IPR036909">
    <property type="entry name" value="Cyt_c-like_dom_sf"/>
</dbReference>
<evidence type="ECO:0000313" key="8">
    <source>
        <dbReference type="EMBL" id="EKV32355.1"/>
    </source>
</evidence>
<comment type="caution">
    <text evidence="8">The sequence shown here is derived from an EMBL/GenBank/DDBJ whole genome shotgun (WGS) entry which is preliminary data.</text>
</comment>
<dbReference type="PROSITE" id="PS51007">
    <property type="entry name" value="CYTC"/>
    <property type="match status" value="1"/>
</dbReference>
<keyword evidence="3 4" id="KW-0408">Iron</keyword>
<reference evidence="8 9" key="1">
    <citation type="journal article" date="2013" name="Genome Announc.">
        <title>Draft Genome Sequence of an Alphaproteobacterium, Caenispirillum salinarum AK4(T), Isolated from a Solar Saltern.</title>
        <authorList>
            <person name="Khatri I."/>
            <person name="Singh A."/>
            <person name="Korpole S."/>
            <person name="Pinnaka A.K."/>
            <person name="Subramanian S."/>
        </authorList>
    </citation>
    <scope>NUCLEOTIDE SEQUENCE [LARGE SCALE GENOMIC DNA]</scope>
    <source>
        <strain evidence="8 9">AK4</strain>
    </source>
</reference>
<name>K9H243_9PROT</name>
<evidence type="ECO:0000256" key="4">
    <source>
        <dbReference type="PROSITE-ProRule" id="PRU00433"/>
    </source>
</evidence>
<keyword evidence="9" id="KW-1185">Reference proteome</keyword>
<organism evidence="8 9">
    <name type="scientific">Caenispirillum salinarum AK4</name>
    <dbReference type="NCBI Taxonomy" id="1238182"/>
    <lineage>
        <taxon>Bacteria</taxon>
        <taxon>Pseudomonadati</taxon>
        <taxon>Pseudomonadota</taxon>
        <taxon>Alphaproteobacteria</taxon>
        <taxon>Rhodospirillales</taxon>
        <taxon>Novispirillaceae</taxon>
        <taxon>Caenispirillum</taxon>
    </lineage>
</organism>
<dbReference type="Gene3D" id="1.10.760.10">
    <property type="entry name" value="Cytochrome c-like domain"/>
    <property type="match status" value="1"/>
</dbReference>
<keyword evidence="6" id="KW-0472">Membrane</keyword>
<accession>K9H243</accession>
<dbReference type="Pfam" id="PF13442">
    <property type="entry name" value="Cytochrome_CBB3"/>
    <property type="match status" value="1"/>
</dbReference>
<dbReference type="Proteomes" id="UP000009881">
    <property type="component" value="Unassembled WGS sequence"/>
</dbReference>
<feature type="domain" description="Cytochrome c" evidence="7">
    <location>
        <begin position="85"/>
        <end position="171"/>
    </location>
</feature>
<proteinExistence type="predicted"/>
<evidence type="ECO:0000256" key="3">
    <source>
        <dbReference type="ARBA" id="ARBA00023004"/>
    </source>
</evidence>
<dbReference type="SUPFAM" id="SSF46626">
    <property type="entry name" value="Cytochrome c"/>
    <property type="match status" value="1"/>
</dbReference>
<dbReference type="STRING" id="1238182.C882_2434"/>
<dbReference type="GO" id="GO:0009055">
    <property type="term" value="F:electron transfer activity"/>
    <property type="evidence" value="ECO:0007669"/>
    <property type="project" value="InterPro"/>
</dbReference>
<protein>
    <recommendedName>
        <fullName evidence="7">Cytochrome c domain-containing protein</fullName>
    </recommendedName>
</protein>
<keyword evidence="2 4" id="KW-0479">Metal-binding</keyword>
<dbReference type="GO" id="GO:0020037">
    <property type="term" value="F:heme binding"/>
    <property type="evidence" value="ECO:0007669"/>
    <property type="project" value="InterPro"/>
</dbReference>
<evidence type="ECO:0000256" key="6">
    <source>
        <dbReference type="SAM" id="Phobius"/>
    </source>
</evidence>
<keyword evidence="1 4" id="KW-0349">Heme</keyword>
<evidence type="ECO:0000256" key="5">
    <source>
        <dbReference type="SAM" id="MobiDB-lite"/>
    </source>
</evidence>
<evidence type="ECO:0000256" key="2">
    <source>
        <dbReference type="ARBA" id="ARBA00022723"/>
    </source>
</evidence>
<evidence type="ECO:0000313" key="9">
    <source>
        <dbReference type="Proteomes" id="UP000009881"/>
    </source>
</evidence>
<dbReference type="InterPro" id="IPR009056">
    <property type="entry name" value="Cyt_c-like_dom"/>
</dbReference>
<dbReference type="eggNOG" id="COG2010">
    <property type="taxonomic scope" value="Bacteria"/>
</dbReference>